<proteinExistence type="predicted"/>
<dbReference type="InterPro" id="IPR001333">
    <property type="entry name" value="Peptidase_M32_Taq"/>
</dbReference>
<accession>A0A645H617</accession>
<name>A0A645H617_9ZZZZ</name>
<protein>
    <submittedName>
        <fullName evidence="1">Uncharacterized protein</fullName>
    </submittedName>
</protein>
<organism evidence="1">
    <name type="scientific">bioreactor metagenome</name>
    <dbReference type="NCBI Taxonomy" id="1076179"/>
    <lineage>
        <taxon>unclassified sequences</taxon>
        <taxon>metagenomes</taxon>
        <taxon>ecological metagenomes</taxon>
    </lineage>
</organism>
<dbReference type="AlphaFoldDB" id="A0A645H617"/>
<evidence type="ECO:0000313" key="1">
    <source>
        <dbReference type="EMBL" id="MPN33529.1"/>
    </source>
</evidence>
<dbReference type="GO" id="GO:0004181">
    <property type="term" value="F:metallocarboxypeptidase activity"/>
    <property type="evidence" value="ECO:0007669"/>
    <property type="project" value="InterPro"/>
</dbReference>
<reference evidence="1" key="1">
    <citation type="submission" date="2019-08" db="EMBL/GenBank/DDBJ databases">
        <authorList>
            <person name="Kucharzyk K."/>
            <person name="Murdoch R.W."/>
            <person name="Higgins S."/>
            <person name="Loffler F."/>
        </authorList>
    </citation>
    <scope>NUCLEOTIDE SEQUENCE</scope>
</reference>
<sequence>MAAQIWESALAAHPEIPSMISRGEFGTLLGFLRKNLHSFGAKFTPAETLRLATGSTVPDPEFFLRFLAKKYLS</sequence>
<comment type="caution">
    <text evidence="1">The sequence shown here is derived from an EMBL/GenBank/DDBJ whole genome shotgun (WGS) entry which is preliminary data.</text>
</comment>
<dbReference type="PROSITE" id="PS52034">
    <property type="entry name" value="PEPTIDASE_M32"/>
    <property type="match status" value="1"/>
</dbReference>
<dbReference type="GO" id="GO:0006508">
    <property type="term" value="P:proteolysis"/>
    <property type="evidence" value="ECO:0007669"/>
    <property type="project" value="InterPro"/>
</dbReference>
<dbReference type="Gene3D" id="1.10.1370.30">
    <property type="match status" value="1"/>
</dbReference>
<dbReference type="SUPFAM" id="SSF55486">
    <property type="entry name" value="Metalloproteases ('zincins'), catalytic domain"/>
    <property type="match status" value="1"/>
</dbReference>
<dbReference type="Pfam" id="PF02074">
    <property type="entry name" value="Peptidase_M32"/>
    <property type="match status" value="1"/>
</dbReference>
<gene>
    <name evidence="1" type="ORF">SDC9_181017</name>
</gene>
<dbReference type="EMBL" id="VSSQ01086077">
    <property type="protein sequence ID" value="MPN33529.1"/>
    <property type="molecule type" value="Genomic_DNA"/>
</dbReference>